<keyword evidence="4" id="KW-1185">Reference proteome</keyword>
<dbReference type="HOGENOM" id="CLU_2291240_0_0_1"/>
<feature type="coiled-coil region" evidence="1">
    <location>
        <begin position="60"/>
        <end position="101"/>
    </location>
</feature>
<dbReference type="OrthoDB" id="3254913at2759"/>
<dbReference type="Proteomes" id="UP000027195">
    <property type="component" value="Unassembled WGS sequence"/>
</dbReference>
<dbReference type="InParanoid" id="A0A067N422"/>
<gene>
    <name evidence="3" type="ORF">BOTBODRAFT_171347</name>
</gene>
<evidence type="ECO:0000313" key="3">
    <source>
        <dbReference type="EMBL" id="KDQ18521.1"/>
    </source>
</evidence>
<name>A0A067N422_BOTB1</name>
<feature type="region of interest" description="Disordered" evidence="2">
    <location>
        <begin position="1"/>
        <end position="23"/>
    </location>
</feature>
<reference evidence="4" key="1">
    <citation type="journal article" date="2014" name="Proc. Natl. Acad. Sci. U.S.A.">
        <title>Extensive sampling of basidiomycete genomes demonstrates inadequacy of the white-rot/brown-rot paradigm for wood decay fungi.</title>
        <authorList>
            <person name="Riley R."/>
            <person name="Salamov A.A."/>
            <person name="Brown D.W."/>
            <person name="Nagy L.G."/>
            <person name="Floudas D."/>
            <person name="Held B.W."/>
            <person name="Levasseur A."/>
            <person name="Lombard V."/>
            <person name="Morin E."/>
            <person name="Otillar R."/>
            <person name="Lindquist E.A."/>
            <person name="Sun H."/>
            <person name="LaButti K.M."/>
            <person name="Schmutz J."/>
            <person name="Jabbour D."/>
            <person name="Luo H."/>
            <person name="Baker S.E."/>
            <person name="Pisabarro A.G."/>
            <person name="Walton J.D."/>
            <person name="Blanchette R.A."/>
            <person name="Henrissat B."/>
            <person name="Martin F."/>
            <person name="Cullen D."/>
            <person name="Hibbett D.S."/>
            <person name="Grigoriev I.V."/>
        </authorList>
    </citation>
    <scope>NUCLEOTIDE SEQUENCE [LARGE SCALE GENOMIC DNA]</scope>
    <source>
        <strain evidence="4">FD-172 SS1</strain>
    </source>
</reference>
<evidence type="ECO:0000256" key="1">
    <source>
        <dbReference type="SAM" id="Coils"/>
    </source>
</evidence>
<sequence length="101" mass="11553">MSSAYSTHRLETSERTRPTSFYLPMPALDSEPLSLSMDIESVLAAKDSEQPNVAKRASNVLRLAEETGKLQEELRAMNERVERAERRRLDLLAKAERKLHQ</sequence>
<dbReference type="AlphaFoldDB" id="A0A067N422"/>
<feature type="compositionally biased region" description="Basic and acidic residues" evidence="2">
    <location>
        <begin position="8"/>
        <end position="17"/>
    </location>
</feature>
<dbReference type="EMBL" id="KL198021">
    <property type="protein sequence ID" value="KDQ18521.1"/>
    <property type="molecule type" value="Genomic_DNA"/>
</dbReference>
<evidence type="ECO:0000256" key="2">
    <source>
        <dbReference type="SAM" id="MobiDB-lite"/>
    </source>
</evidence>
<accession>A0A067N422</accession>
<protein>
    <submittedName>
        <fullName evidence="3">Uncharacterized protein</fullName>
    </submittedName>
</protein>
<keyword evidence="1" id="KW-0175">Coiled coil</keyword>
<evidence type="ECO:0000313" key="4">
    <source>
        <dbReference type="Proteomes" id="UP000027195"/>
    </source>
</evidence>
<proteinExistence type="predicted"/>
<organism evidence="3 4">
    <name type="scientific">Botryobasidium botryosum (strain FD-172 SS1)</name>
    <dbReference type="NCBI Taxonomy" id="930990"/>
    <lineage>
        <taxon>Eukaryota</taxon>
        <taxon>Fungi</taxon>
        <taxon>Dikarya</taxon>
        <taxon>Basidiomycota</taxon>
        <taxon>Agaricomycotina</taxon>
        <taxon>Agaricomycetes</taxon>
        <taxon>Cantharellales</taxon>
        <taxon>Botryobasidiaceae</taxon>
        <taxon>Botryobasidium</taxon>
    </lineage>
</organism>